<evidence type="ECO:0000256" key="7">
    <source>
        <dbReference type="ARBA" id="ARBA00023015"/>
    </source>
</evidence>
<dbReference type="RefSeq" id="XP_015599895.1">
    <property type="nucleotide sequence ID" value="XM_015744409.2"/>
</dbReference>
<proteinExistence type="inferred from homology"/>
<keyword evidence="5 11" id="KW-0863">Zinc-finger</keyword>
<feature type="binding site" evidence="12">
    <location>
        <position position="58"/>
    </location>
    <ligand>
        <name>Zn(2+)</name>
        <dbReference type="ChEBI" id="CHEBI:29105"/>
    </ligand>
</feature>
<dbReference type="FunFam" id="3.30.160.60:FF:000417">
    <property type="entry name" value="Zinc finger protein"/>
    <property type="match status" value="1"/>
</dbReference>
<dbReference type="PANTHER" id="PTHR24393:SF15">
    <property type="entry name" value="IP01243P-RELATED"/>
    <property type="match status" value="1"/>
</dbReference>
<feature type="binding site" evidence="12">
    <location>
        <position position="11"/>
    </location>
    <ligand>
        <name>Zn(2+)</name>
        <dbReference type="ChEBI" id="CHEBI:29105"/>
    </ligand>
</feature>
<feature type="region of interest" description="Disordered" evidence="13">
    <location>
        <begin position="318"/>
        <end position="349"/>
    </location>
</feature>
<comment type="subcellular location">
    <subcellularLocation>
        <location evidence="1">Nucleus</location>
    </subcellularLocation>
</comment>
<dbReference type="FunFam" id="3.30.160.60:FF:000478">
    <property type="entry name" value="Zinc finger protein 133"/>
    <property type="match status" value="1"/>
</dbReference>
<feature type="binding site" evidence="12">
    <location>
        <position position="61"/>
    </location>
    <ligand>
        <name>Zn(2+)</name>
        <dbReference type="ChEBI" id="CHEBI:29105"/>
    </ligand>
</feature>
<dbReference type="SMART" id="SM00355">
    <property type="entry name" value="ZnF_C2H2"/>
    <property type="match status" value="10"/>
</dbReference>
<dbReference type="SUPFAM" id="SSF57716">
    <property type="entry name" value="Glucocorticoid receptor-like (DNA-binding domain)"/>
    <property type="match status" value="1"/>
</dbReference>
<evidence type="ECO:0000259" key="15">
    <source>
        <dbReference type="PROSITE" id="PS51915"/>
    </source>
</evidence>
<evidence type="ECO:0000313" key="17">
    <source>
        <dbReference type="RefSeq" id="XP_015599895.1"/>
    </source>
</evidence>
<comment type="similarity">
    <text evidence="2">Belongs to the krueppel C2H2-type zinc-finger protein family.</text>
</comment>
<evidence type="ECO:0000256" key="6">
    <source>
        <dbReference type="ARBA" id="ARBA00022833"/>
    </source>
</evidence>
<feature type="domain" description="C2H2-type" evidence="14">
    <location>
        <begin position="408"/>
        <end position="435"/>
    </location>
</feature>
<dbReference type="GO" id="GO:0008270">
    <property type="term" value="F:zinc ion binding"/>
    <property type="evidence" value="ECO:0007669"/>
    <property type="project" value="UniProtKB-UniRule"/>
</dbReference>
<evidence type="ECO:0000256" key="13">
    <source>
        <dbReference type="SAM" id="MobiDB-lite"/>
    </source>
</evidence>
<keyword evidence="6 12" id="KW-0862">Zinc</keyword>
<keyword evidence="3 12" id="KW-0479">Metal-binding</keyword>
<feature type="compositionally biased region" description="Basic residues" evidence="13">
    <location>
        <begin position="665"/>
        <end position="675"/>
    </location>
</feature>
<dbReference type="FunFam" id="3.30.160.60:FF:000446">
    <property type="entry name" value="Zinc finger protein"/>
    <property type="match status" value="1"/>
</dbReference>
<feature type="region of interest" description="Disordered" evidence="13">
    <location>
        <begin position="657"/>
        <end position="684"/>
    </location>
</feature>
<dbReference type="FunFam" id="3.30.160.60:FF:001498">
    <property type="entry name" value="Zinc finger protein 404"/>
    <property type="match status" value="1"/>
</dbReference>
<feature type="compositionally biased region" description="Acidic residues" evidence="13">
    <location>
        <begin position="338"/>
        <end position="347"/>
    </location>
</feature>
<evidence type="ECO:0000256" key="12">
    <source>
        <dbReference type="PROSITE-ProRule" id="PRU01263"/>
    </source>
</evidence>
<feature type="domain" description="C2H2-type" evidence="14">
    <location>
        <begin position="436"/>
        <end position="459"/>
    </location>
</feature>
<sequence>MSWEISYADMCRACMKVDGVLLPMYGDEIISKKKLPDKLAELTSVKIDKFDGLPNMLCAKCAYRTDAFYDFKRQVQATERRLREMFQIDLCPVIKEEVIEEGNEQVELYENANEYVDNDLQYESQNLSSRNSLTEETENGIALHEAFNGTVKTCESGNLTDEDIDEGTEYLEDASVDTEKAYEPNDFNHIFIRDIQQIATQANTIVKTEVPDAITNMFESQDLNYTIMYIPENEMDPLVQTGGQNIFISEEKANESSNHDSFITNCPSEDIITAEKTNKGSESLSIEDSDSHVTVNTEKKCWKTSICKTNIKEENTTVDNVEASTSQKQKSVDQSIQNDDDDEDSDYFADPRDNILGSVTDTIMRIKEIKVNDDIIEYQCTLCMQNYDQITGVLIHMVDNHVPAGGPFFCMVCEMDLESHRKLRAHVKTHTGRLPYTCFICKKSYSMKRYLKRHMVCHTDFPRHRCPKCGLRFKVKSELESHVTTHIHGAPYACSQCTRVFNHKGNYKRHLITHLDPQGLHLPKYPCEVCGKRFPNRRTLEIHMRVHTGEKPFKCDVCGRSFSQQGNLQNHMRIHSNPRSYTCEVCGKRFNQRATLRDHSLLHTGEKPYVCTVCGVAFTFSAALRRHMWTHAGGKPFGCEICNAGFVGKYELRRHMSIHNEGSKTKRKRNPKKKIEKPPEEPKDEIIIIEDNPNGTHTILIEQVLLAQDTTQPVPQEESEKENVDAIFNLIQY</sequence>
<evidence type="ECO:0000259" key="14">
    <source>
        <dbReference type="PROSITE" id="PS50157"/>
    </source>
</evidence>
<gene>
    <name evidence="17" type="primary">LOC107269945</name>
</gene>
<reference evidence="17" key="1">
    <citation type="submission" date="2025-08" db="UniProtKB">
        <authorList>
            <consortium name="RefSeq"/>
        </authorList>
    </citation>
    <scope>IDENTIFICATION</scope>
</reference>
<feature type="domain" description="C2H2-type" evidence="14">
    <location>
        <begin position="609"/>
        <end position="636"/>
    </location>
</feature>
<feature type="domain" description="C2H2-type" evidence="14">
    <location>
        <begin position="553"/>
        <end position="580"/>
    </location>
</feature>
<feature type="domain" description="ZAD" evidence="15">
    <location>
        <begin position="9"/>
        <end position="85"/>
    </location>
</feature>
<dbReference type="Gene3D" id="3.40.1800.20">
    <property type="match status" value="1"/>
</dbReference>
<dbReference type="PROSITE" id="PS51915">
    <property type="entry name" value="ZAD"/>
    <property type="match status" value="1"/>
</dbReference>
<keyword evidence="8" id="KW-0238">DNA-binding</keyword>
<evidence type="ECO:0000256" key="2">
    <source>
        <dbReference type="ARBA" id="ARBA00006991"/>
    </source>
</evidence>
<keyword evidence="16" id="KW-1185">Reference proteome</keyword>
<dbReference type="InterPro" id="IPR013087">
    <property type="entry name" value="Znf_C2H2_type"/>
</dbReference>
<evidence type="ECO:0000256" key="8">
    <source>
        <dbReference type="ARBA" id="ARBA00023125"/>
    </source>
</evidence>
<evidence type="ECO:0000256" key="10">
    <source>
        <dbReference type="ARBA" id="ARBA00023242"/>
    </source>
</evidence>
<dbReference type="AlphaFoldDB" id="A0AAJ7C1U8"/>
<dbReference type="GeneID" id="107269945"/>
<dbReference type="Proteomes" id="UP000694920">
    <property type="component" value="Unplaced"/>
</dbReference>
<keyword evidence="7" id="KW-0805">Transcription regulation</keyword>
<dbReference type="KEGG" id="ccin:107269945"/>
<evidence type="ECO:0000256" key="5">
    <source>
        <dbReference type="ARBA" id="ARBA00022771"/>
    </source>
</evidence>
<protein>
    <submittedName>
        <fullName evidence="17">Zinc finger protein 287</fullName>
    </submittedName>
</protein>
<dbReference type="Pfam" id="PF00096">
    <property type="entry name" value="zf-C2H2"/>
    <property type="match status" value="7"/>
</dbReference>
<feature type="domain" description="C2H2-type" evidence="14">
    <location>
        <begin position="581"/>
        <end position="608"/>
    </location>
</feature>
<keyword evidence="9" id="KW-0804">Transcription</keyword>
<keyword evidence="4" id="KW-0677">Repeat</keyword>
<evidence type="ECO:0000256" key="4">
    <source>
        <dbReference type="ARBA" id="ARBA00022737"/>
    </source>
</evidence>
<organism evidence="16 17">
    <name type="scientific">Cephus cinctus</name>
    <name type="common">Wheat stem sawfly</name>
    <dbReference type="NCBI Taxonomy" id="211228"/>
    <lineage>
        <taxon>Eukaryota</taxon>
        <taxon>Metazoa</taxon>
        <taxon>Ecdysozoa</taxon>
        <taxon>Arthropoda</taxon>
        <taxon>Hexapoda</taxon>
        <taxon>Insecta</taxon>
        <taxon>Pterygota</taxon>
        <taxon>Neoptera</taxon>
        <taxon>Endopterygota</taxon>
        <taxon>Hymenoptera</taxon>
        <taxon>Cephoidea</taxon>
        <taxon>Cephidae</taxon>
        <taxon>Cephus</taxon>
    </lineage>
</organism>
<feature type="domain" description="C2H2-type" evidence="14">
    <location>
        <begin position="492"/>
        <end position="519"/>
    </location>
</feature>
<dbReference type="SUPFAM" id="SSF57667">
    <property type="entry name" value="beta-beta-alpha zinc fingers"/>
    <property type="match status" value="5"/>
</dbReference>
<evidence type="ECO:0000256" key="3">
    <source>
        <dbReference type="ARBA" id="ARBA00022723"/>
    </source>
</evidence>
<dbReference type="PROSITE" id="PS00028">
    <property type="entry name" value="ZINC_FINGER_C2H2_1"/>
    <property type="match status" value="9"/>
</dbReference>
<evidence type="ECO:0000256" key="1">
    <source>
        <dbReference type="ARBA" id="ARBA00004123"/>
    </source>
</evidence>
<dbReference type="PROSITE" id="PS50157">
    <property type="entry name" value="ZINC_FINGER_C2H2_2"/>
    <property type="match status" value="9"/>
</dbReference>
<feature type="domain" description="C2H2-type" evidence="14">
    <location>
        <begin position="525"/>
        <end position="552"/>
    </location>
</feature>
<dbReference type="InterPro" id="IPR036236">
    <property type="entry name" value="Znf_C2H2_sf"/>
</dbReference>
<dbReference type="GO" id="GO:0001228">
    <property type="term" value="F:DNA-binding transcription activator activity, RNA polymerase II-specific"/>
    <property type="evidence" value="ECO:0007669"/>
    <property type="project" value="TreeGrafter"/>
</dbReference>
<name>A0AAJ7C1U8_CEPCN</name>
<keyword evidence="10" id="KW-0539">Nucleus</keyword>
<dbReference type="PANTHER" id="PTHR24393">
    <property type="entry name" value="ZINC FINGER PROTEIN"/>
    <property type="match status" value="1"/>
</dbReference>
<dbReference type="InterPro" id="IPR012934">
    <property type="entry name" value="Znf_AD"/>
</dbReference>
<feature type="compositionally biased region" description="Polar residues" evidence="13">
    <location>
        <begin position="318"/>
        <end position="337"/>
    </location>
</feature>
<feature type="domain" description="C2H2-type" evidence="14">
    <location>
        <begin position="637"/>
        <end position="664"/>
    </location>
</feature>
<dbReference type="GO" id="GO:0000978">
    <property type="term" value="F:RNA polymerase II cis-regulatory region sequence-specific DNA binding"/>
    <property type="evidence" value="ECO:0007669"/>
    <property type="project" value="TreeGrafter"/>
</dbReference>
<accession>A0AAJ7C1U8</accession>
<dbReference type="Pfam" id="PF07776">
    <property type="entry name" value="zf-AD"/>
    <property type="match status" value="1"/>
</dbReference>
<feature type="binding site" evidence="12">
    <location>
        <position position="14"/>
    </location>
    <ligand>
        <name>Zn(2+)</name>
        <dbReference type="ChEBI" id="CHEBI:29105"/>
    </ligand>
</feature>
<dbReference type="Gene3D" id="3.30.160.60">
    <property type="entry name" value="Classic Zinc Finger"/>
    <property type="match status" value="8"/>
</dbReference>
<dbReference type="SMART" id="SM00868">
    <property type="entry name" value="zf-AD"/>
    <property type="match status" value="2"/>
</dbReference>
<evidence type="ECO:0000256" key="11">
    <source>
        <dbReference type="PROSITE-ProRule" id="PRU00042"/>
    </source>
</evidence>
<dbReference type="GO" id="GO:0005634">
    <property type="term" value="C:nucleus"/>
    <property type="evidence" value="ECO:0007669"/>
    <property type="project" value="UniProtKB-SubCell"/>
</dbReference>
<feature type="domain" description="C2H2-type" evidence="14">
    <location>
        <begin position="464"/>
        <end position="491"/>
    </location>
</feature>
<evidence type="ECO:0000256" key="9">
    <source>
        <dbReference type="ARBA" id="ARBA00023163"/>
    </source>
</evidence>
<evidence type="ECO:0000313" key="16">
    <source>
        <dbReference type="Proteomes" id="UP000694920"/>
    </source>
</evidence>